<organism evidence="2 3">
    <name type="scientific">Mythimna separata</name>
    <name type="common">Oriental armyworm</name>
    <name type="synonym">Pseudaletia separata</name>
    <dbReference type="NCBI Taxonomy" id="271217"/>
    <lineage>
        <taxon>Eukaryota</taxon>
        <taxon>Metazoa</taxon>
        <taxon>Ecdysozoa</taxon>
        <taxon>Arthropoda</taxon>
        <taxon>Hexapoda</taxon>
        <taxon>Insecta</taxon>
        <taxon>Pterygota</taxon>
        <taxon>Neoptera</taxon>
        <taxon>Endopterygota</taxon>
        <taxon>Lepidoptera</taxon>
        <taxon>Glossata</taxon>
        <taxon>Ditrysia</taxon>
        <taxon>Noctuoidea</taxon>
        <taxon>Noctuidae</taxon>
        <taxon>Noctuinae</taxon>
        <taxon>Hadenini</taxon>
        <taxon>Mythimna</taxon>
    </lineage>
</organism>
<gene>
    <name evidence="2" type="ORF">PYW07_006867</name>
</gene>
<dbReference type="PANTHER" id="PTHR15922:SF2">
    <property type="entry name" value="NBAS SUBUNIT OF NRZ TETHERING COMPLEX"/>
    <property type="match status" value="1"/>
</dbReference>
<comment type="caution">
    <text evidence="2">The sequence shown here is derived from an EMBL/GenBank/DDBJ whole genome shotgun (WGS) entry which is preliminary data.</text>
</comment>
<keyword evidence="3" id="KW-1185">Reference proteome</keyword>
<dbReference type="GO" id="GO:0070939">
    <property type="term" value="C:Dsl1/NZR complex"/>
    <property type="evidence" value="ECO:0007669"/>
    <property type="project" value="TreeGrafter"/>
</dbReference>
<feature type="compositionally biased region" description="Basic residues" evidence="1">
    <location>
        <begin position="17"/>
        <end position="30"/>
    </location>
</feature>
<reference evidence="2" key="1">
    <citation type="submission" date="2023-03" db="EMBL/GenBank/DDBJ databases">
        <title>Chromosome-level genomes of two armyworms, Mythimna separata and Mythimna loreyi, provide insights into the biosynthesis and reception of sex pheromones.</title>
        <authorList>
            <person name="Zhao H."/>
        </authorList>
    </citation>
    <scope>NUCLEOTIDE SEQUENCE</scope>
    <source>
        <strain evidence="2">BeijingLab</strain>
        <tissue evidence="2">Pupa</tissue>
    </source>
</reference>
<evidence type="ECO:0000256" key="1">
    <source>
        <dbReference type="SAM" id="MobiDB-lite"/>
    </source>
</evidence>
<proteinExistence type="predicted"/>
<sequence>MCPLHVWPQHCAPPRPRPPRRRPSSHRRRTSGNVTVLCTPCVHCTCGRSTVRLPARAPRAAARAHTGGAQAVTIKEALWPQLNGTEHNALINFFALLKSVDEKAPFGALTSAEHIKLLKKAKAASPELDYKLLLEQPSAEQLTTHLLGIIRPENVGMLSKFLRTLPPAFKLPVPVNTIYTKWLTKYFFSVPSNATNKKWMQQYRQCASYFNKLSKHELVQFVADTCFTDMAIQRVPAGTRNLMIMQAVDYCQQEQENDFKFNKNEQSWAQVGQELTRWARFLENFQSGTIQSLIQNSSVRRDTIWPEIEKSHGDTEILVSCISRLIMSSDIKLATLTTLLQCLHVDAGVPVVLQHILENHLNTASDMETLVTRLTSYNKEGIKFPEDLLEKVMLKASEFALPPHKQIGLLSLSQKARVHDSDDLMKIAQFTVELFRTEWPDCDYAKELTDEKLLSEEGRREAFSCFVELSDTWPRKKALVDVLACWPPTRKSDSKSLHAEYLSCLLNCPTDQKENLVLIKLLLRRPVLAEEEVKWLADNVVAESVLNAIWVLLLSKCEHSKNDILNLVLQHKENLQKQEIDEELIKELLDNNMFVKLVASPLYTCVINYIITKEAVGEEAVANEYTVEWATTELLKANFFAEAGHLQLMSMGVPAALRGFSQSVGYCKNMLSN</sequence>
<evidence type="ECO:0000313" key="3">
    <source>
        <dbReference type="Proteomes" id="UP001231518"/>
    </source>
</evidence>
<name>A0AAD7Z305_MYTSE</name>
<accession>A0AAD7Z305</accession>
<evidence type="ECO:0000313" key="2">
    <source>
        <dbReference type="EMBL" id="KAJ8735247.1"/>
    </source>
</evidence>
<protein>
    <submittedName>
        <fullName evidence="2">Uncharacterized protein</fullName>
    </submittedName>
</protein>
<dbReference type="GO" id="GO:0000149">
    <property type="term" value="F:SNARE binding"/>
    <property type="evidence" value="ECO:0007669"/>
    <property type="project" value="TreeGrafter"/>
</dbReference>
<dbReference type="GO" id="GO:0006890">
    <property type="term" value="P:retrograde vesicle-mediated transport, Golgi to endoplasmic reticulum"/>
    <property type="evidence" value="ECO:0007669"/>
    <property type="project" value="TreeGrafter"/>
</dbReference>
<dbReference type="EMBL" id="JARGEI010000002">
    <property type="protein sequence ID" value="KAJ8735247.1"/>
    <property type="molecule type" value="Genomic_DNA"/>
</dbReference>
<dbReference type="PANTHER" id="PTHR15922">
    <property type="entry name" value="NEUROBLASTOMA-AMPLIFIED SEQUENCE"/>
    <property type="match status" value="1"/>
</dbReference>
<dbReference type="AlphaFoldDB" id="A0AAD7Z305"/>
<dbReference type="Proteomes" id="UP001231518">
    <property type="component" value="Chromosome 2"/>
</dbReference>
<feature type="region of interest" description="Disordered" evidence="1">
    <location>
        <begin position="12"/>
        <end position="31"/>
    </location>
</feature>